<reference evidence="1 2" key="1">
    <citation type="submission" date="2019-09" db="EMBL/GenBank/DDBJ databases">
        <title>Taxonomic organization of the family Brucellaceae based on a phylogenomic approach.</title>
        <authorList>
            <person name="Leclercq S."/>
            <person name="Cloeckaert A."/>
            <person name="Zygmunt M.S."/>
        </authorList>
    </citation>
    <scope>NUCLEOTIDE SEQUENCE [LARGE SCALE GENOMIC DNA]</scope>
    <source>
        <strain evidence="1 2">CCUG 34461</strain>
    </source>
</reference>
<comment type="caution">
    <text evidence="1">The sequence shown here is derived from an EMBL/GenBank/DDBJ whole genome shotgun (WGS) entry which is preliminary data.</text>
</comment>
<protein>
    <submittedName>
        <fullName evidence="1">Uncharacterized protein</fullName>
    </submittedName>
</protein>
<name>A0A6I0DYU0_BRUAN</name>
<dbReference type="Proteomes" id="UP000441102">
    <property type="component" value="Unassembled WGS sequence"/>
</dbReference>
<gene>
    <name evidence="1" type="ORF">F9L06_03740</name>
</gene>
<evidence type="ECO:0000313" key="1">
    <source>
        <dbReference type="EMBL" id="KAB2803279.1"/>
    </source>
</evidence>
<dbReference type="RefSeq" id="WP_151576311.1">
    <property type="nucleotide sequence ID" value="NZ_WBWX01000001.1"/>
</dbReference>
<sequence length="76" mass="8685">MLSDSVAQWRSVLKPLVSNADAPEMLLTLRLFELEVRHMEMTIEYLTGRPHAPLNDQLLAFPILPEELQKEATNVI</sequence>
<evidence type="ECO:0000313" key="2">
    <source>
        <dbReference type="Proteomes" id="UP000441102"/>
    </source>
</evidence>
<dbReference type="AlphaFoldDB" id="A0A6I0DYU0"/>
<accession>A0A6I0DYU0</accession>
<dbReference type="EMBL" id="WBWX01000001">
    <property type="protein sequence ID" value="KAB2803279.1"/>
    <property type="molecule type" value="Genomic_DNA"/>
</dbReference>
<proteinExistence type="predicted"/>
<organism evidence="1 2">
    <name type="scientific">Brucella anthropi</name>
    <name type="common">Ochrobactrum anthropi</name>
    <dbReference type="NCBI Taxonomy" id="529"/>
    <lineage>
        <taxon>Bacteria</taxon>
        <taxon>Pseudomonadati</taxon>
        <taxon>Pseudomonadota</taxon>
        <taxon>Alphaproteobacteria</taxon>
        <taxon>Hyphomicrobiales</taxon>
        <taxon>Brucellaceae</taxon>
        <taxon>Brucella/Ochrobactrum group</taxon>
        <taxon>Brucella</taxon>
    </lineage>
</organism>